<keyword evidence="2" id="KW-1185">Reference proteome</keyword>
<sequence length="94" mass="10906">MNPSAIAFRLCAFARTGSVTAAGRFVLLFRRRYLILPCEICDLQPPWRFGHHSSWSQHKMACLQSDFQVLPFNVTLKWIQFVAYGKQSQRTPFL</sequence>
<gene>
    <name evidence="1" type="ORF">VNO77_28351</name>
</gene>
<organism evidence="1 2">
    <name type="scientific">Canavalia gladiata</name>
    <name type="common">Sword bean</name>
    <name type="synonym">Dolichos gladiatus</name>
    <dbReference type="NCBI Taxonomy" id="3824"/>
    <lineage>
        <taxon>Eukaryota</taxon>
        <taxon>Viridiplantae</taxon>
        <taxon>Streptophyta</taxon>
        <taxon>Embryophyta</taxon>
        <taxon>Tracheophyta</taxon>
        <taxon>Spermatophyta</taxon>
        <taxon>Magnoliopsida</taxon>
        <taxon>eudicotyledons</taxon>
        <taxon>Gunneridae</taxon>
        <taxon>Pentapetalae</taxon>
        <taxon>rosids</taxon>
        <taxon>fabids</taxon>
        <taxon>Fabales</taxon>
        <taxon>Fabaceae</taxon>
        <taxon>Papilionoideae</taxon>
        <taxon>50 kb inversion clade</taxon>
        <taxon>NPAAA clade</taxon>
        <taxon>indigoferoid/millettioid clade</taxon>
        <taxon>Phaseoleae</taxon>
        <taxon>Canavalia</taxon>
    </lineage>
</organism>
<name>A0AAN9Q773_CANGL</name>
<proteinExistence type="predicted"/>
<dbReference type="AlphaFoldDB" id="A0AAN9Q773"/>
<protein>
    <submittedName>
        <fullName evidence="1">Uncharacterized protein</fullName>
    </submittedName>
</protein>
<accession>A0AAN9Q773</accession>
<reference evidence="1 2" key="1">
    <citation type="submission" date="2024-01" db="EMBL/GenBank/DDBJ databases">
        <title>The genomes of 5 underutilized Papilionoideae crops provide insights into root nodulation and disease resistanc.</title>
        <authorList>
            <person name="Jiang F."/>
        </authorList>
    </citation>
    <scope>NUCLEOTIDE SEQUENCE [LARGE SCALE GENOMIC DNA]</scope>
    <source>
        <strain evidence="1">LVBAO_FW01</strain>
        <tissue evidence="1">Leaves</tissue>
    </source>
</reference>
<evidence type="ECO:0000313" key="2">
    <source>
        <dbReference type="Proteomes" id="UP001367508"/>
    </source>
</evidence>
<evidence type="ECO:0000313" key="1">
    <source>
        <dbReference type="EMBL" id="KAK7324632.1"/>
    </source>
</evidence>
<comment type="caution">
    <text evidence="1">The sequence shown here is derived from an EMBL/GenBank/DDBJ whole genome shotgun (WGS) entry which is preliminary data.</text>
</comment>
<dbReference type="Proteomes" id="UP001367508">
    <property type="component" value="Unassembled WGS sequence"/>
</dbReference>
<dbReference type="EMBL" id="JAYMYQ010000006">
    <property type="protein sequence ID" value="KAK7324632.1"/>
    <property type="molecule type" value="Genomic_DNA"/>
</dbReference>